<dbReference type="Pfam" id="PF07735">
    <property type="entry name" value="FBA_2"/>
    <property type="match status" value="1"/>
</dbReference>
<reference evidence="2 3" key="1">
    <citation type="submission" date="2019-12" db="EMBL/GenBank/DDBJ databases">
        <title>Chromosome-level assembly of the Caenorhabditis remanei genome.</title>
        <authorList>
            <person name="Teterina A.A."/>
            <person name="Willis J.H."/>
            <person name="Phillips P.C."/>
        </authorList>
    </citation>
    <scope>NUCLEOTIDE SEQUENCE [LARGE SCALE GENOMIC DNA]</scope>
    <source>
        <strain evidence="2 3">PX506</strain>
        <tissue evidence="2">Whole organism</tissue>
    </source>
</reference>
<dbReference type="Pfam" id="PF00646">
    <property type="entry name" value="F-box"/>
    <property type="match status" value="1"/>
</dbReference>
<dbReference type="KEGG" id="crq:GCK72_000601"/>
<name>A0A6A5HLL3_CAERE</name>
<proteinExistence type="predicted"/>
<organism evidence="2 3">
    <name type="scientific">Caenorhabditis remanei</name>
    <name type="common">Caenorhabditis vulgaris</name>
    <dbReference type="NCBI Taxonomy" id="31234"/>
    <lineage>
        <taxon>Eukaryota</taxon>
        <taxon>Metazoa</taxon>
        <taxon>Ecdysozoa</taxon>
        <taxon>Nematoda</taxon>
        <taxon>Chromadorea</taxon>
        <taxon>Rhabditida</taxon>
        <taxon>Rhabditina</taxon>
        <taxon>Rhabditomorpha</taxon>
        <taxon>Rhabditoidea</taxon>
        <taxon>Rhabditidae</taxon>
        <taxon>Peloderinae</taxon>
        <taxon>Caenorhabditis</taxon>
    </lineage>
</organism>
<sequence length="347" mass="40035">MKLFSLPYLAYSRIITSMNPIEVISLSFCSKKSRERIKQIHFDVPFLGISTRVNKRKAPVFQLQITGYRHLSIPFETAPRTSRCKGRRFTGTADGVKHYFRCIEGMTGTVLFSNIPKSYFKITNYMLDLVRASLSFLVLDLNMIGDLKGFITEPCMKSVSGIEIISETVTAEKLSIFFNNIENPVKNVHIHSKVEGQVSASMNIFQTEILVFYESSWITREHLLGFNGNILCFKKPHFDIELVIEFIKQWRNGNNTKFIALMMSEVPEKVMDKARFISEFDAKPWDPAKREKRSIYEKEITDVQDITSDLSEGFDFERDDGLLATILVSPPDLFQFFVWHKRFSVAK</sequence>
<evidence type="ECO:0000313" key="2">
    <source>
        <dbReference type="EMBL" id="KAF1768788.1"/>
    </source>
</evidence>
<dbReference type="CTD" id="9821031"/>
<dbReference type="PANTHER" id="PTHR21503:SF8">
    <property type="entry name" value="F-BOX ASSOCIATED DOMAIN-CONTAINING PROTEIN-RELATED"/>
    <property type="match status" value="1"/>
</dbReference>
<dbReference type="InterPro" id="IPR001810">
    <property type="entry name" value="F-box_dom"/>
</dbReference>
<dbReference type="Proteomes" id="UP000483820">
    <property type="component" value="Chromosome I"/>
</dbReference>
<dbReference type="GeneID" id="9821031"/>
<accession>A0A6A5HLL3</accession>
<gene>
    <name evidence="2" type="ORF">GCK72_000601</name>
</gene>
<protein>
    <recommendedName>
        <fullName evidence="1">F-box domain-containing protein</fullName>
    </recommendedName>
</protein>
<feature type="domain" description="F-box" evidence="1">
    <location>
        <begin position="1"/>
        <end position="49"/>
    </location>
</feature>
<evidence type="ECO:0000259" key="1">
    <source>
        <dbReference type="PROSITE" id="PS50181"/>
    </source>
</evidence>
<evidence type="ECO:0000313" key="3">
    <source>
        <dbReference type="Proteomes" id="UP000483820"/>
    </source>
</evidence>
<dbReference type="PANTHER" id="PTHR21503">
    <property type="entry name" value="F-BOX-CONTAINING HYPOTHETICAL PROTEIN C.ELEGANS"/>
    <property type="match status" value="1"/>
</dbReference>
<dbReference type="EMBL" id="WUAV01000001">
    <property type="protein sequence ID" value="KAF1768788.1"/>
    <property type="molecule type" value="Genomic_DNA"/>
</dbReference>
<comment type="caution">
    <text evidence="2">The sequence shown here is derived from an EMBL/GenBank/DDBJ whole genome shotgun (WGS) entry which is preliminary data.</text>
</comment>
<dbReference type="RefSeq" id="XP_003109203.2">
    <property type="nucleotide sequence ID" value="XM_003109155.2"/>
</dbReference>
<dbReference type="AlphaFoldDB" id="A0A6A5HLL3"/>
<dbReference type="InterPro" id="IPR012885">
    <property type="entry name" value="F-box_Sdz-33"/>
</dbReference>
<dbReference type="PROSITE" id="PS50181">
    <property type="entry name" value="FBOX"/>
    <property type="match status" value="1"/>
</dbReference>